<dbReference type="GO" id="GO:0000166">
    <property type="term" value="F:nucleotide binding"/>
    <property type="evidence" value="ECO:0007669"/>
    <property type="project" value="InterPro"/>
</dbReference>
<organism evidence="3 4">
    <name type="scientific">Paenibacillus herberti</name>
    <dbReference type="NCBI Taxonomy" id="1619309"/>
    <lineage>
        <taxon>Bacteria</taxon>
        <taxon>Bacillati</taxon>
        <taxon>Bacillota</taxon>
        <taxon>Bacilli</taxon>
        <taxon>Bacillales</taxon>
        <taxon>Paenibacillaceae</taxon>
        <taxon>Paenibacillus</taxon>
    </lineage>
</organism>
<feature type="domain" description="GFO/IDH/MocA-like oxidoreductase" evidence="2">
    <location>
        <begin position="134"/>
        <end position="275"/>
    </location>
</feature>
<dbReference type="Gene3D" id="3.40.50.720">
    <property type="entry name" value="NAD(P)-binding Rossmann-like Domain"/>
    <property type="match status" value="1"/>
</dbReference>
<keyword evidence="4" id="KW-1185">Reference proteome</keyword>
<dbReference type="PANTHER" id="PTHR43249">
    <property type="entry name" value="UDP-N-ACETYL-2-AMINO-2-DEOXY-D-GLUCURONATE OXIDASE"/>
    <property type="match status" value="1"/>
</dbReference>
<dbReference type="RefSeq" id="WP_089526361.1">
    <property type="nucleotide sequence ID" value="NZ_NMUQ01000003.1"/>
</dbReference>
<dbReference type="Pfam" id="PF22725">
    <property type="entry name" value="GFO_IDH_MocA_C3"/>
    <property type="match status" value="1"/>
</dbReference>
<accession>A0A229NUS0</accession>
<evidence type="ECO:0000259" key="2">
    <source>
        <dbReference type="Pfam" id="PF22725"/>
    </source>
</evidence>
<dbReference type="Proteomes" id="UP000215145">
    <property type="component" value="Unassembled WGS sequence"/>
</dbReference>
<feature type="domain" description="Gfo/Idh/MocA-like oxidoreductase N-terminal" evidence="1">
    <location>
        <begin position="6"/>
        <end position="125"/>
    </location>
</feature>
<dbReference type="EMBL" id="NMUQ01000003">
    <property type="protein sequence ID" value="OXM13657.1"/>
    <property type="molecule type" value="Genomic_DNA"/>
</dbReference>
<evidence type="ECO:0000313" key="4">
    <source>
        <dbReference type="Proteomes" id="UP000215145"/>
    </source>
</evidence>
<dbReference type="InterPro" id="IPR000683">
    <property type="entry name" value="Gfo/Idh/MocA-like_OxRdtase_N"/>
</dbReference>
<dbReference type="InterPro" id="IPR052515">
    <property type="entry name" value="Gfo/Idh/MocA_Oxidoreductase"/>
</dbReference>
<dbReference type="Pfam" id="PF01408">
    <property type="entry name" value="GFO_IDH_MocA"/>
    <property type="match status" value="1"/>
</dbReference>
<sequence length="355" mass="38440">MTQSPLRIGIIGAGGIGNVHMDTFKKISEAEVVAVTDTYLPLAQQRAEEHGIPTVHEGPQQLLEDSSLDAVVICVPNQFHAGLAIEALKQGKHVLLEKPMAINIADARAILDAKHSSGKVLMVAHQMRFNGLSRAIKGMIDDGKLGRVYNAKTGWWRKKGIPGWGSWFTRKDMAGGGPLIDIGVHMLDLSLYLMGNPRPVSVFGTTYAEFGPQRKGVGNWGTPNWDGYYDVEDLATAMIKMDNGATLTLEVSWAAHSAGISEDPFIHLMGTEGGASYAGSNGTYVTHNEEGVVEEGIVPLEGEEDRILLTRHFLECVASGNEPISSALTGFTNNRILDAIYESSRTGSEVKLNWN</sequence>
<evidence type="ECO:0000313" key="3">
    <source>
        <dbReference type="EMBL" id="OXM13657.1"/>
    </source>
</evidence>
<proteinExistence type="predicted"/>
<name>A0A229NUS0_9BACL</name>
<gene>
    <name evidence="3" type="ORF">CGZ75_21805</name>
</gene>
<dbReference type="InterPro" id="IPR055170">
    <property type="entry name" value="GFO_IDH_MocA-like_dom"/>
</dbReference>
<dbReference type="OrthoDB" id="9815825at2"/>
<comment type="caution">
    <text evidence="3">The sequence shown here is derived from an EMBL/GenBank/DDBJ whole genome shotgun (WGS) entry which is preliminary data.</text>
</comment>
<evidence type="ECO:0000259" key="1">
    <source>
        <dbReference type="Pfam" id="PF01408"/>
    </source>
</evidence>
<dbReference type="AlphaFoldDB" id="A0A229NUS0"/>
<reference evidence="3 4" key="1">
    <citation type="submission" date="2017-07" db="EMBL/GenBank/DDBJ databases">
        <title>Paenibacillus herberti R33 genome sequencing and assembly.</title>
        <authorList>
            <person name="Su W."/>
        </authorList>
    </citation>
    <scope>NUCLEOTIDE SEQUENCE [LARGE SCALE GENOMIC DNA]</scope>
    <source>
        <strain evidence="3 4">R33</strain>
    </source>
</reference>
<dbReference type="SUPFAM" id="SSF51735">
    <property type="entry name" value="NAD(P)-binding Rossmann-fold domains"/>
    <property type="match status" value="1"/>
</dbReference>
<dbReference type="Gene3D" id="3.30.360.10">
    <property type="entry name" value="Dihydrodipicolinate Reductase, domain 2"/>
    <property type="match status" value="1"/>
</dbReference>
<dbReference type="SUPFAM" id="SSF55347">
    <property type="entry name" value="Glyceraldehyde-3-phosphate dehydrogenase-like, C-terminal domain"/>
    <property type="match status" value="1"/>
</dbReference>
<dbReference type="PANTHER" id="PTHR43249:SF1">
    <property type="entry name" value="D-GLUCOSIDE 3-DEHYDROGENASE"/>
    <property type="match status" value="1"/>
</dbReference>
<dbReference type="InterPro" id="IPR036291">
    <property type="entry name" value="NAD(P)-bd_dom_sf"/>
</dbReference>
<protein>
    <submittedName>
        <fullName evidence="3">Oxidoreductase</fullName>
    </submittedName>
</protein>